<comment type="caution">
    <text evidence="1">The sequence shown here is derived from an EMBL/GenBank/DDBJ whole genome shotgun (WGS) entry which is preliminary data.</text>
</comment>
<organism evidence="1">
    <name type="scientific">marine sediment metagenome</name>
    <dbReference type="NCBI Taxonomy" id="412755"/>
    <lineage>
        <taxon>unclassified sequences</taxon>
        <taxon>metagenomes</taxon>
        <taxon>ecological metagenomes</taxon>
    </lineage>
</organism>
<gene>
    <name evidence="1" type="ORF">LCGC14_2502570</name>
</gene>
<accession>A0A0F9BPE9</accession>
<reference evidence="1" key="1">
    <citation type="journal article" date="2015" name="Nature">
        <title>Complex archaea that bridge the gap between prokaryotes and eukaryotes.</title>
        <authorList>
            <person name="Spang A."/>
            <person name="Saw J.H."/>
            <person name="Jorgensen S.L."/>
            <person name="Zaremba-Niedzwiedzka K."/>
            <person name="Martijn J."/>
            <person name="Lind A.E."/>
            <person name="van Eijk R."/>
            <person name="Schleper C."/>
            <person name="Guy L."/>
            <person name="Ettema T.J."/>
        </authorList>
    </citation>
    <scope>NUCLEOTIDE SEQUENCE</scope>
</reference>
<sequence>MFNRKEYSRKYYLKNQEEIIKKNCKRFVESRKNNILVKLACNIRKRVNSAVKGKMKPTLINKSLGCGLNELRSIWSRSFISIEKLVK</sequence>
<proteinExistence type="predicted"/>
<protein>
    <submittedName>
        <fullName evidence="1">Uncharacterized protein</fullName>
    </submittedName>
</protein>
<evidence type="ECO:0000313" key="1">
    <source>
        <dbReference type="EMBL" id="KKL15742.1"/>
    </source>
</evidence>
<name>A0A0F9BPE9_9ZZZZ</name>
<dbReference type="EMBL" id="LAZR01039949">
    <property type="protein sequence ID" value="KKL15742.1"/>
    <property type="molecule type" value="Genomic_DNA"/>
</dbReference>
<dbReference type="AlphaFoldDB" id="A0A0F9BPE9"/>